<evidence type="ECO:0000313" key="2">
    <source>
        <dbReference type="EMBL" id="QHU12989.1"/>
    </source>
</evidence>
<feature type="transmembrane region" description="Helical" evidence="1">
    <location>
        <begin position="5"/>
        <end position="26"/>
    </location>
</feature>
<dbReference type="EMBL" id="MN740811">
    <property type="protein sequence ID" value="QHU12989.1"/>
    <property type="molecule type" value="Genomic_DNA"/>
</dbReference>
<organism evidence="2">
    <name type="scientific">viral metagenome</name>
    <dbReference type="NCBI Taxonomy" id="1070528"/>
    <lineage>
        <taxon>unclassified sequences</taxon>
        <taxon>metagenomes</taxon>
        <taxon>organismal metagenomes</taxon>
    </lineage>
</organism>
<name>A0A6C0K5K9_9ZZZZ</name>
<keyword evidence="1" id="KW-1133">Transmembrane helix</keyword>
<feature type="transmembrane region" description="Helical" evidence="1">
    <location>
        <begin position="32"/>
        <end position="50"/>
    </location>
</feature>
<keyword evidence="1" id="KW-0812">Transmembrane</keyword>
<protein>
    <submittedName>
        <fullName evidence="2">Uncharacterized protein</fullName>
    </submittedName>
</protein>
<feature type="transmembrane region" description="Helical" evidence="1">
    <location>
        <begin position="90"/>
        <end position="107"/>
    </location>
</feature>
<sequence>MDIHLLLAVFHIALVVPLFLFVGFQRAATPEWVYHVLFGLGIVLLVYHGAKAAIRIMARSASAWINVFHAGLIAPLLIYIGYLGKKTERPAYELLLIAGFGALGYHLKNLLTITQTFIKDD</sequence>
<feature type="transmembrane region" description="Helical" evidence="1">
    <location>
        <begin position="62"/>
        <end position="84"/>
    </location>
</feature>
<proteinExistence type="predicted"/>
<keyword evidence="1" id="KW-0472">Membrane</keyword>
<dbReference type="AlphaFoldDB" id="A0A6C0K5K9"/>
<reference evidence="2" key="1">
    <citation type="journal article" date="2020" name="Nature">
        <title>Giant virus diversity and host interactions through global metagenomics.</title>
        <authorList>
            <person name="Schulz F."/>
            <person name="Roux S."/>
            <person name="Paez-Espino D."/>
            <person name="Jungbluth S."/>
            <person name="Walsh D.A."/>
            <person name="Denef V.J."/>
            <person name="McMahon K.D."/>
            <person name="Konstantinidis K.T."/>
            <person name="Eloe-Fadrosh E.A."/>
            <person name="Kyrpides N.C."/>
            <person name="Woyke T."/>
        </authorList>
    </citation>
    <scope>NUCLEOTIDE SEQUENCE</scope>
    <source>
        <strain evidence="2">GVMAG-S-1101172-89</strain>
    </source>
</reference>
<evidence type="ECO:0000256" key="1">
    <source>
        <dbReference type="SAM" id="Phobius"/>
    </source>
</evidence>
<accession>A0A6C0K5K9</accession>